<keyword evidence="2" id="KW-1185">Reference proteome</keyword>
<name>A0ABU6VUE3_9FABA</name>
<feature type="non-terminal residue" evidence="1">
    <location>
        <position position="135"/>
    </location>
</feature>
<protein>
    <submittedName>
        <fullName evidence="1">Uncharacterized protein</fullName>
    </submittedName>
</protein>
<evidence type="ECO:0000313" key="1">
    <source>
        <dbReference type="EMBL" id="MED6177256.1"/>
    </source>
</evidence>
<gene>
    <name evidence="1" type="ORF">PIB30_096448</name>
</gene>
<reference evidence="1 2" key="1">
    <citation type="journal article" date="2023" name="Plants (Basel)">
        <title>Bridging the Gap: Combining Genomics and Transcriptomics Approaches to Understand Stylosanthes scabra, an Orphan Legume from the Brazilian Caatinga.</title>
        <authorList>
            <person name="Ferreira-Neto J.R.C."/>
            <person name="da Silva M.D."/>
            <person name="Binneck E."/>
            <person name="de Melo N.F."/>
            <person name="da Silva R.H."/>
            <person name="de Melo A.L.T.M."/>
            <person name="Pandolfi V."/>
            <person name="Bustamante F.O."/>
            <person name="Brasileiro-Vidal A.C."/>
            <person name="Benko-Iseppon A.M."/>
        </authorList>
    </citation>
    <scope>NUCLEOTIDE SEQUENCE [LARGE SCALE GENOMIC DNA]</scope>
    <source>
        <tissue evidence="1">Leaves</tissue>
    </source>
</reference>
<sequence>MGDSDFTIDVHHGGKFIDTGYSLEYLGVSVLEDLHFELDEWLLQEIVSLRELMSDRDAMRMGKLLVSNSIKNCFVYVVDGVREGNGVEISSNYEDYVPRKEDYIEMGNGLIEVEVEGVMRIFSNPTISASIPNRT</sequence>
<dbReference type="Proteomes" id="UP001341840">
    <property type="component" value="Unassembled WGS sequence"/>
</dbReference>
<dbReference type="EMBL" id="JASCZI010153322">
    <property type="protein sequence ID" value="MED6177256.1"/>
    <property type="molecule type" value="Genomic_DNA"/>
</dbReference>
<organism evidence="1 2">
    <name type="scientific">Stylosanthes scabra</name>
    <dbReference type="NCBI Taxonomy" id="79078"/>
    <lineage>
        <taxon>Eukaryota</taxon>
        <taxon>Viridiplantae</taxon>
        <taxon>Streptophyta</taxon>
        <taxon>Embryophyta</taxon>
        <taxon>Tracheophyta</taxon>
        <taxon>Spermatophyta</taxon>
        <taxon>Magnoliopsida</taxon>
        <taxon>eudicotyledons</taxon>
        <taxon>Gunneridae</taxon>
        <taxon>Pentapetalae</taxon>
        <taxon>rosids</taxon>
        <taxon>fabids</taxon>
        <taxon>Fabales</taxon>
        <taxon>Fabaceae</taxon>
        <taxon>Papilionoideae</taxon>
        <taxon>50 kb inversion clade</taxon>
        <taxon>dalbergioids sensu lato</taxon>
        <taxon>Dalbergieae</taxon>
        <taxon>Pterocarpus clade</taxon>
        <taxon>Stylosanthes</taxon>
    </lineage>
</organism>
<accession>A0ABU6VUE3</accession>
<evidence type="ECO:0000313" key="2">
    <source>
        <dbReference type="Proteomes" id="UP001341840"/>
    </source>
</evidence>
<comment type="caution">
    <text evidence="1">The sequence shown here is derived from an EMBL/GenBank/DDBJ whole genome shotgun (WGS) entry which is preliminary data.</text>
</comment>
<proteinExistence type="predicted"/>